<dbReference type="GO" id="GO:0005524">
    <property type="term" value="F:ATP binding"/>
    <property type="evidence" value="ECO:0007669"/>
    <property type="project" value="UniProtKB-KW"/>
</dbReference>
<evidence type="ECO:0000256" key="3">
    <source>
        <dbReference type="ARBA" id="ARBA00022840"/>
    </source>
</evidence>
<evidence type="ECO:0000313" key="9">
    <source>
        <dbReference type="EMBL" id="PCC41893.1"/>
    </source>
</evidence>
<dbReference type="InterPro" id="IPR003593">
    <property type="entry name" value="AAA+_ATPase"/>
</dbReference>
<dbReference type="Proteomes" id="UP000218377">
    <property type="component" value="Unassembled WGS sequence"/>
</dbReference>
<reference evidence="16 17" key="3">
    <citation type="submission" date="2017-12" db="EMBL/GenBank/DDBJ databases">
        <authorList>
            <person name="Levesque S."/>
        </authorList>
    </citation>
    <scope>NUCLEOTIDE SEQUENCE [LARGE SCALE GENOMIC DNA]</scope>
    <source>
        <strain evidence="6 17">SMQ-1417</strain>
        <strain evidence="7 16">SMQ-1420</strain>
    </source>
</reference>
<dbReference type="EMBL" id="NRGX01000001">
    <property type="protein sequence ID" value="PCC18912.1"/>
    <property type="molecule type" value="Genomic_DNA"/>
</dbReference>
<dbReference type="Gene3D" id="3.40.50.300">
    <property type="entry name" value="P-loop containing nucleotide triphosphate hydrolases"/>
    <property type="match status" value="1"/>
</dbReference>
<evidence type="ECO:0000313" key="16">
    <source>
        <dbReference type="Proteomes" id="UP000282731"/>
    </source>
</evidence>
<dbReference type="Proteomes" id="UP000234327">
    <property type="component" value="Unassembled WGS sequence"/>
</dbReference>
<dbReference type="EMBL" id="FXYZ01000004">
    <property type="protein sequence ID" value="SMX73785.1"/>
    <property type="molecule type" value="Genomic_DNA"/>
</dbReference>
<dbReference type="GeneID" id="60905170"/>
<name>A0A2A3YRI6_BREAU</name>
<dbReference type="EMBL" id="NRGQ01000026">
    <property type="protein sequence ID" value="PCC41893.1"/>
    <property type="molecule type" value="Genomic_DNA"/>
</dbReference>
<evidence type="ECO:0000313" key="7">
    <source>
        <dbReference type="EMBL" id="AZT96263.1"/>
    </source>
</evidence>
<evidence type="ECO:0000313" key="8">
    <source>
        <dbReference type="EMBL" id="PCC18912.1"/>
    </source>
</evidence>
<dbReference type="Pfam" id="PF00005">
    <property type="entry name" value="ABC_tran"/>
    <property type="match status" value="1"/>
</dbReference>
<dbReference type="SUPFAM" id="SSF52540">
    <property type="entry name" value="P-loop containing nucleoside triphosphate hydrolases"/>
    <property type="match status" value="1"/>
</dbReference>
<dbReference type="RefSeq" id="WP_096146549.1">
    <property type="nucleotide sequence ID" value="NZ_CP025330.1"/>
</dbReference>
<sequence length="364" mass="39145">MSTAAKSPPIQAAAESRDESMSVRFDRVSKSYGDTEVLRDFSIDIAAGSMVSFLGPSGCGKTTTLRILAGFEPVNSGDVIVGGDSVLQLPPNQRSMGMVFQSYSLFPNLSVFDNIEYGLRIRKVDGGARRRRSEELLEICGLTEMGSRYPHQLSGGQQQRVALARALATQPRVLLLDEPLSALDASVRSSLRDEIRRVQQTLGTTTVFITHDQGEALAIADRVAVMNAGRIEQYSAPHEIYSQPATAFVARFVGSINEFAVPADWATGDRLPIASGADDVIFVRPENLSIAARDDGFLQVKRQTYTGERTMLHLGRPGSESAEWSASISSADAGALQTGTRVEAAVTADAALRLPRHEAEGASA</sequence>
<dbReference type="Proteomes" id="UP000218620">
    <property type="component" value="Unassembled WGS sequence"/>
</dbReference>
<accession>A0A2H1IF40</accession>
<evidence type="ECO:0000256" key="1">
    <source>
        <dbReference type="ARBA" id="ARBA00022448"/>
    </source>
</evidence>
<reference evidence="11 15" key="2">
    <citation type="submission" date="2017-03" db="EMBL/GenBank/DDBJ databases">
        <authorList>
            <person name="Afonso C.L."/>
            <person name="Miller P.J."/>
            <person name="Scott M.A."/>
            <person name="Spackman E."/>
            <person name="Goraichik I."/>
            <person name="Dimitrov K.M."/>
            <person name="Suarez D.L."/>
            <person name="Swayne D.E."/>
        </authorList>
    </citation>
    <scope>NUCLEOTIDE SEQUENCE [LARGE SCALE GENOMIC DNA]</scope>
    <source>
        <strain evidence="11">6</strain>
        <strain evidence="15">6(3)</strain>
    </source>
</reference>
<gene>
    <name evidence="11" type="ORF">BAURA63_01132</name>
    <name evidence="10" type="ORF">CIK59_11275</name>
    <name evidence="9" type="ORF">CIK65_16495</name>
    <name evidence="8" type="ORF">CIK79_11795</name>
    <name evidence="6" type="ORF">CXR23_04060</name>
    <name evidence="7" type="ORF">CXR27_03995</name>
</gene>
<protein>
    <recommendedName>
        <fullName evidence="4">ABC-type quaternary amine transporter</fullName>
        <ecNumber evidence="4">7.6.2.9</ecNumber>
    </recommendedName>
</protein>
<dbReference type="PANTHER" id="PTHR42781">
    <property type="entry name" value="SPERMIDINE/PUTRESCINE IMPORT ATP-BINDING PROTEIN POTA"/>
    <property type="match status" value="1"/>
</dbReference>
<dbReference type="SMART" id="SM00382">
    <property type="entry name" value="AAA"/>
    <property type="match status" value="1"/>
</dbReference>
<evidence type="ECO:0000313" key="12">
    <source>
        <dbReference type="Proteomes" id="UP000217881"/>
    </source>
</evidence>
<dbReference type="PROSITE" id="PS50893">
    <property type="entry name" value="ABC_TRANSPORTER_2"/>
    <property type="match status" value="1"/>
</dbReference>
<keyword evidence="3 9" id="KW-0067">ATP-binding</keyword>
<dbReference type="Proteomes" id="UP000282731">
    <property type="component" value="Chromosome"/>
</dbReference>
<dbReference type="AlphaFoldDB" id="A0A2A3YRI6"/>
<dbReference type="PANTHER" id="PTHR42781:SF4">
    <property type="entry name" value="SPERMIDINE_PUTRESCINE IMPORT ATP-BINDING PROTEIN POTA"/>
    <property type="match status" value="1"/>
</dbReference>
<dbReference type="EC" id="7.6.2.9" evidence="4"/>
<evidence type="ECO:0000313" key="14">
    <source>
        <dbReference type="Proteomes" id="UP000218620"/>
    </source>
</evidence>
<organism evidence="9 14">
    <name type="scientific">Brevibacterium aurantiacum</name>
    <dbReference type="NCBI Taxonomy" id="273384"/>
    <lineage>
        <taxon>Bacteria</taxon>
        <taxon>Bacillati</taxon>
        <taxon>Actinomycetota</taxon>
        <taxon>Actinomycetes</taxon>
        <taxon>Micrococcales</taxon>
        <taxon>Brevibacteriaceae</taxon>
        <taxon>Brevibacterium</taxon>
    </lineage>
</organism>
<dbReference type="InterPro" id="IPR050093">
    <property type="entry name" value="ABC_SmlMolc_Importer"/>
</dbReference>
<dbReference type="PROSITE" id="PS00211">
    <property type="entry name" value="ABC_TRANSPORTER_1"/>
    <property type="match status" value="1"/>
</dbReference>
<dbReference type="Proteomes" id="UP000283000">
    <property type="component" value="Chromosome"/>
</dbReference>
<dbReference type="GO" id="GO:0016887">
    <property type="term" value="F:ATP hydrolysis activity"/>
    <property type="evidence" value="ECO:0007669"/>
    <property type="project" value="InterPro"/>
</dbReference>
<dbReference type="InterPro" id="IPR003439">
    <property type="entry name" value="ABC_transporter-like_ATP-bd"/>
</dbReference>
<keyword evidence="2" id="KW-0547">Nucleotide-binding</keyword>
<reference evidence="12 13" key="1">
    <citation type="journal article" date="2017" name="Elife">
        <title>Extensive horizontal gene transfer in cheese-associated bacteria.</title>
        <authorList>
            <person name="Bonham K.S."/>
            <person name="Wolfe B.E."/>
            <person name="Dutton R.J."/>
        </authorList>
    </citation>
    <scope>NUCLEOTIDE SEQUENCE [LARGE SCALE GENOMIC DNA]</scope>
    <source>
        <strain evidence="10 12">738_8</strain>
        <strain evidence="9 14">962_8</strain>
        <strain evidence="8 13">JB5</strain>
    </source>
</reference>
<dbReference type="Proteomes" id="UP000217881">
    <property type="component" value="Unassembled WGS sequence"/>
</dbReference>
<evidence type="ECO:0000259" key="5">
    <source>
        <dbReference type="PROSITE" id="PS50893"/>
    </source>
</evidence>
<proteinExistence type="predicted"/>
<reference evidence="16 17" key="4">
    <citation type="submission" date="2019-01" db="EMBL/GenBank/DDBJ databases">
        <title>Comparative genomic analysis of Brevibacterium aurantiacum sheds light on its evolution and its adaptation to smear-ripened cheeses.</title>
        <authorList>
            <person name="Moineau S."/>
        </authorList>
    </citation>
    <scope>NUCLEOTIDE SEQUENCE [LARGE SCALE GENOMIC DNA]</scope>
    <source>
        <strain evidence="6 17">SMQ-1417</strain>
        <strain evidence="7 16">SMQ-1420</strain>
    </source>
</reference>
<feature type="domain" description="ABC transporter" evidence="5">
    <location>
        <begin position="23"/>
        <end position="253"/>
    </location>
</feature>
<dbReference type="EMBL" id="CP025334">
    <property type="protein sequence ID" value="AZT96263.1"/>
    <property type="molecule type" value="Genomic_DNA"/>
</dbReference>
<accession>A0A2A3YRI6</accession>
<evidence type="ECO:0000313" key="13">
    <source>
        <dbReference type="Proteomes" id="UP000218377"/>
    </source>
</evidence>
<dbReference type="InterPro" id="IPR017871">
    <property type="entry name" value="ABC_transporter-like_CS"/>
</dbReference>
<evidence type="ECO:0000313" key="10">
    <source>
        <dbReference type="EMBL" id="PCC53297.1"/>
    </source>
</evidence>
<evidence type="ECO:0000313" key="6">
    <source>
        <dbReference type="EMBL" id="AZT92413.1"/>
    </source>
</evidence>
<dbReference type="InterPro" id="IPR027417">
    <property type="entry name" value="P-loop_NTPase"/>
</dbReference>
<evidence type="ECO:0000313" key="17">
    <source>
        <dbReference type="Proteomes" id="UP000283000"/>
    </source>
</evidence>
<evidence type="ECO:0000313" key="15">
    <source>
        <dbReference type="Proteomes" id="UP000234327"/>
    </source>
</evidence>
<dbReference type="FunFam" id="3.40.50.300:FF:000425">
    <property type="entry name" value="Probable ABC transporter, ATP-binding subunit"/>
    <property type="match status" value="1"/>
</dbReference>
<evidence type="ECO:0000313" key="11">
    <source>
        <dbReference type="EMBL" id="SMX73785.1"/>
    </source>
</evidence>
<dbReference type="GO" id="GO:0015418">
    <property type="term" value="F:ABC-type quaternary ammonium compound transporting activity"/>
    <property type="evidence" value="ECO:0007669"/>
    <property type="project" value="UniProtKB-EC"/>
</dbReference>
<evidence type="ECO:0000256" key="4">
    <source>
        <dbReference type="ARBA" id="ARBA00066388"/>
    </source>
</evidence>
<keyword evidence="1" id="KW-0813">Transport</keyword>
<evidence type="ECO:0000256" key="2">
    <source>
        <dbReference type="ARBA" id="ARBA00022741"/>
    </source>
</evidence>
<dbReference type="EMBL" id="CP025330">
    <property type="protein sequence ID" value="AZT92413.1"/>
    <property type="molecule type" value="Genomic_DNA"/>
</dbReference>
<dbReference type="EMBL" id="NRHA01000013">
    <property type="protein sequence ID" value="PCC53297.1"/>
    <property type="molecule type" value="Genomic_DNA"/>
</dbReference>